<dbReference type="HOGENOM" id="CLU_005679_2_4_11"/>
<keyword evidence="2" id="KW-0812">Transmembrane</keyword>
<feature type="transmembrane region" description="Helical" evidence="2">
    <location>
        <begin position="323"/>
        <end position="342"/>
    </location>
</feature>
<dbReference type="Proteomes" id="UP000007962">
    <property type="component" value="Chromosome"/>
</dbReference>
<feature type="region of interest" description="Disordered" evidence="1">
    <location>
        <begin position="1"/>
        <end position="68"/>
    </location>
</feature>
<name>C5C084_BEUC1</name>
<feature type="transmembrane region" description="Helical" evidence="2">
    <location>
        <begin position="420"/>
        <end position="439"/>
    </location>
</feature>
<keyword evidence="2" id="KW-0472">Membrane</keyword>
<dbReference type="GO" id="GO:0009103">
    <property type="term" value="P:lipopolysaccharide biosynthetic process"/>
    <property type="evidence" value="ECO:0007669"/>
    <property type="project" value="TreeGrafter"/>
</dbReference>
<feature type="transmembrane region" description="Helical" evidence="2">
    <location>
        <begin position="81"/>
        <end position="105"/>
    </location>
</feature>
<dbReference type="InterPro" id="IPR050879">
    <property type="entry name" value="Acyltransferase_3"/>
</dbReference>
<feature type="transmembrane region" description="Helical" evidence="2">
    <location>
        <begin position="279"/>
        <end position="302"/>
    </location>
</feature>
<feature type="compositionally biased region" description="Basic and acidic residues" evidence="1">
    <location>
        <begin position="8"/>
        <end position="63"/>
    </location>
</feature>
<feature type="transmembrane region" description="Helical" evidence="2">
    <location>
        <begin position="127"/>
        <end position="150"/>
    </location>
</feature>
<gene>
    <name evidence="4" type="ordered locus">Bcav_1009</name>
</gene>
<keyword evidence="2" id="KW-1133">Transmembrane helix</keyword>
<dbReference type="Pfam" id="PF01757">
    <property type="entry name" value="Acyl_transf_3"/>
    <property type="match status" value="1"/>
</dbReference>
<proteinExistence type="predicted"/>
<organism evidence="4 5">
    <name type="scientific">Beutenbergia cavernae (strain ATCC BAA-8 / DSM 12333 / CCUG 43141 / JCM 11478 / NBRC 16432 / NCIMB 13614 / HKI 0122)</name>
    <dbReference type="NCBI Taxonomy" id="471853"/>
    <lineage>
        <taxon>Bacteria</taxon>
        <taxon>Bacillati</taxon>
        <taxon>Actinomycetota</taxon>
        <taxon>Actinomycetes</taxon>
        <taxon>Micrococcales</taxon>
        <taxon>Beutenbergiaceae</taxon>
        <taxon>Beutenbergia</taxon>
    </lineage>
</organism>
<feature type="transmembrane region" description="Helical" evidence="2">
    <location>
        <begin position="171"/>
        <end position="189"/>
    </location>
</feature>
<protein>
    <submittedName>
        <fullName evidence="4">Acyltransferase 3</fullName>
    </submittedName>
</protein>
<accession>C5C084</accession>
<dbReference type="InterPro" id="IPR002656">
    <property type="entry name" value="Acyl_transf_3_dom"/>
</dbReference>
<dbReference type="PANTHER" id="PTHR23028">
    <property type="entry name" value="ACETYLTRANSFERASE"/>
    <property type="match status" value="1"/>
</dbReference>
<feature type="domain" description="Acyltransferase 3" evidence="3">
    <location>
        <begin position="73"/>
        <end position="436"/>
    </location>
</feature>
<dbReference type="eggNOG" id="COG1835">
    <property type="taxonomic scope" value="Bacteria"/>
</dbReference>
<dbReference type="PANTHER" id="PTHR23028:SF53">
    <property type="entry name" value="ACYL_TRANSF_3 DOMAIN-CONTAINING PROTEIN"/>
    <property type="match status" value="1"/>
</dbReference>
<evidence type="ECO:0000313" key="5">
    <source>
        <dbReference type="Proteomes" id="UP000007962"/>
    </source>
</evidence>
<feature type="transmembrane region" description="Helical" evidence="2">
    <location>
        <begin position="393"/>
        <end position="414"/>
    </location>
</feature>
<keyword evidence="5" id="KW-1185">Reference proteome</keyword>
<dbReference type="GO" id="GO:0016020">
    <property type="term" value="C:membrane"/>
    <property type="evidence" value="ECO:0007669"/>
    <property type="project" value="TreeGrafter"/>
</dbReference>
<dbReference type="OrthoDB" id="3404679at2"/>
<evidence type="ECO:0000259" key="3">
    <source>
        <dbReference type="Pfam" id="PF01757"/>
    </source>
</evidence>
<dbReference type="KEGG" id="bcv:Bcav_1009"/>
<evidence type="ECO:0000256" key="2">
    <source>
        <dbReference type="SAM" id="Phobius"/>
    </source>
</evidence>
<dbReference type="GO" id="GO:0016747">
    <property type="term" value="F:acyltransferase activity, transferring groups other than amino-acyl groups"/>
    <property type="evidence" value="ECO:0007669"/>
    <property type="project" value="InterPro"/>
</dbReference>
<sequence>MAEPGAARSEDSDSEERAQEDRDRPARSEDSDSEERAQEDRDRPARSEDSDSEERAQEDRDRPAGGGAPARLHALDGLRGLAALVVAVHHVLLTIPALALAYLGLDGAVSPEAGTAAWWLFRTPARVVWAGPEAVFVFFALSGFVLTILAERRSGAGRWVGAYAAQRFVRLYVPVWGAVVLAVLLALVVPRVVTSGNPWLAAHEGAGPGAVVRDFTLVVETSSLNTALWSLRWEVWFSALLPVAWWALRRLPVRGHALAWVSAMIALSAAGRLDAVTSVLPASALSGGFLVFLPIFGIGMVLARDRVAVARLGDRLATTRIRWAWPVVVALAILALVSPTYLGARVPGSVADAATHAASLVGVTVLLVAALEWRAFAALLERPALQWLGVRSFSLYLVHEPIVVAAALALGIGAWGHLPVMAATVVVAVIVAALFYRFLEAPSIRLSHQARRLVEGAGKRGRRVDEANLPAVR</sequence>
<keyword evidence="4" id="KW-0808">Transferase</keyword>
<reference evidence="4 5" key="1">
    <citation type="journal article" date="2009" name="Stand. Genomic Sci.">
        <title>Complete genome sequence of Beutenbergia cavernae type strain (HKI 0122).</title>
        <authorList>
            <person name="Land M."/>
            <person name="Pukall R."/>
            <person name="Abt B."/>
            <person name="Goker M."/>
            <person name="Rohde M."/>
            <person name="Glavina Del Rio T."/>
            <person name="Tice H."/>
            <person name="Copeland A."/>
            <person name="Cheng J.F."/>
            <person name="Lucas S."/>
            <person name="Chen F."/>
            <person name="Nolan M."/>
            <person name="Bruce D."/>
            <person name="Goodwin L."/>
            <person name="Pitluck S."/>
            <person name="Ivanova N."/>
            <person name="Mavromatis K."/>
            <person name="Ovchinnikova G."/>
            <person name="Pati A."/>
            <person name="Chen A."/>
            <person name="Palaniappan K."/>
            <person name="Hauser L."/>
            <person name="Chang Y.J."/>
            <person name="Jefferies C.C."/>
            <person name="Saunders E."/>
            <person name="Brettin T."/>
            <person name="Detter J.C."/>
            <person name="Han C."/>
            <person name="Chain P."/>
            <person name="Bristow J."/>
            <person name="Eisen J.A."/>
            <person name="Markowitz V."/>
            <person name="Hugenholtz P."/>
            <person name="Kyrpides N.C."/>
            <person name="Klenk H.P."/>
            <person name="Lapidus A."/>
        </authorList>
    </citation>
    <scope>NUCLEOTIDE SEQUENCE [LARGE SCALE GENOMIC DNA]</scope>
    <source>
        <strain evidence="5">ATCC BAA-8 / DSM 12333 / NBRC 16432</strain>
    </source>
</reference>
<dbReference type="EMBL" id="CP001618">
    <property type="protein sequence ID" value="ACQ79270.1"/>
    <property type="molecule type" value="Genomic_DNA"/>
</dbReference>
<evidence type="ECO:0000256" key="1">
    <source>
        <dbReference type="SAM" id="MobiDB-lite"/>
    </source>
</evidence>
<dbReference type="STRING" id="471853.Bcav_1009"/>
<dbReference type="AlphaFoldDB" id="C5C084"/>
<keyword evidence="4" id="KW-0012">Acyltransferase</keyword>
<evidence type="ECO:0000313" key="4">
    <source>
        <dbReference type="EMBL" id="ACQ79270.1"/>
    </source>
</evidence>
<feature type="transmembrane region" description="Helical" evidence="2">
    <location>
        <begin position="354"/>
        <end position="373"/>
    </location>
</feature>